<reference evidence="1 2" key="1">
    <citation type="submission" date="2019-02" db="EMBL/GenBank/DDBJ databases">
        <title>Isolation and identification of novel species under the genus Muribaculum.</title>
        <authorList>
            <person name="Miyake S."/>
            <person name="Ding Y."/>
            <person name="Low A."/>
            <person name="Soh M."/>
            <person name="Seedorf H."/>
        </authorList>
    </citation>
    <scope>NUCLEOTIDE SEQUENCE [LARGE SCALE GENOMIC DNA]</scope>
    <source>
        <strain evidence="1 2">TLL-A4</strain>
    </source>
</reference>
<sequence length="151" mass="17342">MPNTGEMAYSHKHRRLAFAYRLHPAIEIFRLDGSVFTNVEVAKPTFDPATLDEADFEDMNPLHFVDITTTDDYIYALYWGHIYRQHQAQVAKSTIYKIDWDGNIIALYQVNSALKSIAAYNDNILIGWTGNNFIKIPAGRDAIYRVRIEKG</sequence>
<dbReference type="EMBL" id="CP039393">
    <property type="protein sequence ID" value="QCD36405.1"/>
    <property type="molecule type" value="Genomic_DNA"/>
</dbReference>
<dbReference type="KEGG" id="mgod:E7746_11190"/>
<evidence type="ECO:0000313" key="1">
    <source>
        <dbReference type="EMBL" id="QCD36405.1"/>
    </source>
</evidence>
<keyword evidence="2" id="KW-1185">Reference proteome</keyword>
<dbReference type="Pfam" id="PF15869">
    <property type="entry name" value="TolB_like"/>
    <property type="match status" value="1"/>
</dbReference>
<organism evidence="1 2">
    <name type="scientific">Muribaculum gordoncarteri</name>
    <dbReference type="NCBI Taxonomy" id="2530390"/>
    <lineage>
        <taxon>Bacteria</taxon>
        <taxon>Pseudomonadati</taxon>
        <taxon>Bacteroidota</taxon>
        <taxon>Bacteroidia</taxon>
        <taxon>Bacteroidales</taxon>
        <taxon>Muribaculaceae</taxon>
        <taxon>Muribaculum</taxon>
    </lineage>
</organism>
<name>A0A4P7VPG9_9BACT</name>
<protein>
    <submittedName>
        <fullName evidence="1">Uncharacterized protein</fullName>
    </submittedName>
</protein>
<dbReference type="Proteomes" id="UP000297031">
    <property type="component" value="Chromosome"/>
</dbReference>
<accession>A0A4P7VPG9</accession>
<gene>
    <name evidence="1" type="ORF">E7746_11190</name>
</gene>
<dbReference type="OrthoDB" id="1027002at2"/>
<evidence type="ECO:0000313" key="2">
    <source>
        <dbReference type="Proteomes" id="UP000297031"/>
    </source>
</evidence>
<dbReference type="AlphaFoldDB" id="A0A4P7VPG9"/>
<proteinExistence type="predicted"/>